<dbReference type="RefSeq" id="XP_051365526.1">
    <property type="nucleotide sequence ID" value="XM_051503171.1"/>
</dbReference>
<dbReference type="Pfam" id="PF00984">
    <property type="entry name" value="UDPG_MGDP_dh"/>
    <property type="match status" value="1"/>
</dbReference>
<dbReference type="Proteomes" id="UP001055219">
    <property type="component" value="Unassembled WGS sequence"/>
</dbReference>
<comment type="similarity">
    <text evidence="1">Belongs to the UDP-glucose/GDP-mannose dehydrogenase family.</text>
</comment>
<dbReference type="GO" id="GO:0016616">
    <property type="term" value="F:oxidoreductase activity, acting on the CH-OH group of donors, NAD or NADP as acceptor"/>
    <property type="evidence" value="ECO:0007669"/>
    <property type="project" value="InterPro"/>
</dbReference>
<sequence length="236" mass="25401">MTAHNPESLEARPLVAVIGVGYVGTQLVSNFSRNWDVLGFDLSKFTSHEHLANATHYLISIPPLLLADKTIDVSYLKDALETTFKCAGPGATVIIESSVAVDLEGELIEPPATARGCFARTFLERVNPGRTEPLPHPPGARLIPMVISGLDDVCPGSLAAIARSYFEELVPLSSPEVAESTKLYENCQRMINIAYANEMEDACRSLGVDPYEVYSAAASKPFGYMVYKAGIGVGGH</sequence>
<protein>
    <recommendedName>
        <fullName evidence="2">UDP-glucose/GDP-mannose dehydrogenase dimerisation domain-containing protein</fullName>
    </recommendedName>
</protein>
<proteinExistence type="inferred from homology"/>
<dbReference type="GO" id="GO:0000271">
    <property type="term" value="P:polysaccharide biosynthetic process"/>
    <property type="evidence" value="ECO:0007669"/>
    <property type="project" value="InterPro"/>
</dbReference>
<dbReference type="OrthoDB" id="5059218at2759"/>
<dbReference type="SUPFAM" id="SSF48179">
    <property type="entry name" value="6-phosphogluconate dehydrogenase C-terminal domain-like"/>
    <property type="match status" value="1"/>
</dbReference>
<dbReference type="AlphaFoldDB" id="A0A9Q0BHE9"/>
<accession>A0A9Q0BHE9</accession>
<evidence type="ECO:0000256" key="1">
    <source>
        <dbReference type="ARBA" id="ARBA00006601"/>
    </source>
</evidence>
<dbReference type="InterPro" id="IPR014026">
    <property type="entry name" value="UDP-Glc/GDP-Man_DH_dimer"/>
</dbReference>
<keyword evidence="4" id="KW-1185">Reference proteome</keyword>
<dbReference type="SUPFAM" id="SSF51735">
    <property type="entry name" value="NAD(P)-binding Rossmann-fold domains"/>
    <property type="match status" value="1"/>
</dbReference>
<dbReference type="PIRSF" id="PIRSF000124">
    <property type="entry name" value="UDPglc_GDPman_dh"/>
    <property type="match status" value="1"/>
</dbReference>
<evidence type="ECO:0000313" key="4">
    <source>
        <dbReference type="Proteomes" id="UP001055219"/>
    </source>
</evidence>
<gene>
    <name evidence="3" type="ORF">J7T54_006716</name>
</gene>
<dbReference type="PANTHER" id="PTHR43491">
    <property type="entry name" value="UDP-N-ACETYL-D-MANNOSAMINE DEHYDROGENASE"/>
    <property type="match status" value="1"/>
</dbReference>
<reference evidence="3" key="2">
    <citation type="submission" date="2022-07" db="EMBL/GenBank/DDBJ databases">
        <authorList>
            <person name="Goncalves M.F.M."/>
            <person name="Hilario S."/>
            <person name="Van De Peer Y."/>
            <person name="Esteves A.C."/>
            <person name="Alves A."/>
        </authorList>
    </citation>
    <scope>NUCLEOTIDE SEQUENCE</scope>
    <source>
        <strain evidence="3">MUM 19.33</strain>
    </source>
</reference>
<evidence type="ECO:0000259" key="2">
    <source>
        <dbReference type="Pfam" id="PF00984"/>
    </source>
</evidence>
<dbReference type="InterPro" id="IPR036291">
    <property type="entry name" value="NAD(P)-bd_dom_sf"/>
</dbReference>
<feature type="domain" description="UDP-glucose/GDP-mannose dehydrogenase dimerisation" evidence="2">
    <location>
        <begin position="177"/>
        <end position="236"/>
    </location>
</feature>
<dbReference type="Gene3D" id="3.40.50.720">
    <property type="entry name" value="NAD(P)-binding Rossmann-like Domain"/>
    <property type="match status" value="2"/>
</dbReference>
<organism evidence="3 4">
    <name type="scientific">Emericellopsis cladophorae</name>
    <dbReference type="NCBI Taxonomy" id="2686198"/>
    <lineage>
        <taxon>Eukaryota</taxon>
        <taxon>Fungi</taxon>
        <taxon>Dikarya</taxon>
        <taxon>Ascomycota</taxon>
        <taxon>Pezizomycotina</taxon>
        <taxon>Sordariomycetes</taxon>
        <taxon>Hypocreomycetidae</taxon>
        <taxon>Hypocreales</taxon>
        <taxon>Bionectriaceae</taxon>
        <taxon>Emericellopsis</taxon>
    </lineage>
</organism>
<dbReference type="PANTHER" id="PTHR43491:SF2">
    <property type="entry name" value="UDP-N-ACETYL-D-MANNOSAMINE DEHYDROGENASE"/>
    <property type="match status" value="1"/>
</dbReference>
<comment type="caution">
    <text evidence="3">The sequence shown here is derived from an EMBL/GenBank/DDBJ whole genome shotgun (WGS) entry which is preliminary data.</text>
</comment>
<dbReference type="PIRSF" id="PIRSF500136">
    <property type="entry name" value="UDP_ManNAc_DH"/>
    <property type="match status" value="1"/>
</dbReference>
<dbReference type="GeneID" id="75833193"/>
<evidence type="ECO:0000313" key="3">
    <source>
        <dbReference type="EMBL" id="KAI6784670.1"/>
    </source>
</evidence>
<dbReference type="InterPro" id="IPR008927">
    <property type="entry name" value="6-PGluconate_DH-like_C_sf"/>
</dbReference>
<dbReference type="InterPro" id="IPR017476">
    <property type="entry name" value="UDP-Glc/GDP-Man"/>
</dbReference>
<dbReference type="GO" id="GO:0051287">
    <property type="term" value="F:NAD binding"/>
    <property type="evidence" value="ECO:0007669"/>
    <property type="project" value="InterPro"/>
</dbReference>
<dbReference type="InterPro" id="IPR028359">
    <property type="entry name" value="UDP_ManNAc/GlcNAc_DH"/>
</dbReference>
<dbReference type="GO" id="GO:0016628">
    <property type="term" value="F:oxidoreductase activity, acting on the CH-CH group of donors, NAD or NADP as acceptor"/>
    <property type="evidence" value="ECO:0007669"/>
    <property type="project" value="InterPro"/>
</dbReference>
<dbReference type="EMBL" id="JAGIXG020000004">
    <property type="protein sequence ID" value="KAI6784670.1"/>
    <property type="molecule type" value="Genomic_DNA"/>
</dbReference>
<name>A0A9Q0BHE9_9HYPO</name>
<reference evidence="3" key="1">
    <citation type="journal article" date="2021" name="J Fungi (Basel)">
        <title>Genomic and Metabolomic Analyses of the Marine Fungus Emericellopsis cladophorae: Insights into Saltwater Adaptability Mechanisms and Its Biosynthetic Potential.</title>
        <authorList>
            <person name="Goncalves M.F.M."/>
            <person name="Hilario S."/>
            <person name="Van de Peer Y."/>
            <person name="Esteves A.C."/>
            <person name="Alves A."/>
        </authorList>
    </citation>
    <scope>NUCLEOTIDE SEQUENCE</scope>
    <source>
        <strain evidence="3">MUM 19.33</strain>
    </source>
</reference>